<dbReference type="NCBIfam" id="TIGR00837">
    <property type="entry name" value="araaP"/>
    <property type="match status" value="1"/>
</dbReference>
<feature type="transmembrane region" description="Helical" evidence="10">
    <location>
        <begin position="34"/>
        <end position="56"/>
    </location>
</feature>
<keyword evidence="4 10" id="KW-1003">Cell membrane</keyword>
<dbReference type="Gene3D" id="1.20.1740.10">
    <property type="entry name" value="Amino acid/polyamine transporter I"/>
    <property type="match status" value="1"/>
</dbReference>
<evidence type="ECO:0000256" key="4">
    <source>
        <dbReference type="ARBA" id="ARBA00022475"/>
    </source>
</evidence>
<comment type="caution">
    <text evidence="11">The sequence shown here is derived from an EMBL/GenBank/DDBJ whole genome shotgun (WGS) entry which is preliminary data.</text>
</comment>
<evidence type="ECO:0000256" key="5">
    <source>
        <dbReference type="ARBA" id="ARBA00022519"/>
    </source>
</evidence>
<sequence length="402" mass="42435">MSMNKTFGSMLIIAGTTIGAGMLALPLASAGLGFTTATLIMFSIWLLMTYTALLMLEVHQHADPSATLNSLAHQLLGRKGQLLASFAVVFLMYSLCAAYIAGGGDQLNEKLNYWAGLSISPQSSAVLFTVIIATIVGVGTHSVDLVNRVLFTLKVVALVVMLGLLVPNVEGGHLVNMPVEKGLVISALPVIFTSFGFHGSIPSIVRYIGLDMKSLRKVMIFGSSLPLIIYIFWQVASQGVMSQSELMANNSLGTFIGALSEILHNPMVSQSVSVFADLALATSFLGVSLGLFDFIADSFGKGQSKSARLQTALITFVPPLCFALFYPQGFIMALGFAAIALVILAVFLPVAMVTAQRKQRGQEDDAYRVAGGKPALLLAASAGVLIISSQLLQMAGLLPAVG</sequence>
<comment type="function">
    <text evidence="10">Involved in transporting aromatic amino acids across the cytoplasmic membrane.</text>
</comment>
<name>A0A0J1HIE3_9GAMM</name>
<dbReference type="InterPro" id="IPR013059">
    <property type="entry name" value="Trp_tyr_transpt"/>
</dbReference>
<feature type="transmembrane region" description="Helical" evidence="10">
    <location>
        <begin position="186"/>
        <end position="206"/>
    </location>
</feature>
<evidence type="ECO:0000256" key="9">
    <source>
        <dbReference type="ARBA" id="ARBA00023136"/>
    </source>
</evidence>
<feature type="transmembrane region" description="Helical" evidence="10">
    <location>
        <begin position="7"/>
        <end position="28"/>
    </location>
</feature>
<evidence type="ECO:0000256" key="1">
    <source>
        <dbReference type="ARBA" id="ARBA00004429"/>
    </source>
</evidence>
<evidence type="ECO:0000313" key="12">
    <source>
        <dbReference type="Proteomes" id="UP000035909"/>
    </source>
</evidence>
<feature type="transmembrane region" description="Helical" evidence="10">
    <location>
        <begin position="113"/>
        <end position="138"/>
    </location>
</feature>
<evidence type="ECO:0000256" key="10">
    <source>
        <dbReference type="RuleBase" id="RU367149"/>
    </source>
</evidence>
<feature type="transmembrane region" description="Helical" evidence="10">
    <location>
        <begin position="218"/>
        <end position="236"/>
    </location>
</feature>
<dbReference type="PATRIC" id="fig|320778.3.peg.221"/>
<dbReference type="STRING" id="320778.ABT57_01065"/>
<evidence type="ECO:0000256" key="7">
    <source>
        <dbReference type="ARBA" id="ARBA00022970"/>
    </source>
</evidence>
<dbReference type="OrthoDB" id="18749at2"/>
<keyword evidence="8 10" id="KW-1133">Transmembrane helix</keyword>
<dbReference type="PRINTS" id="PR00166">
    <property type="entry name" value="AROAAPRMEASE"/>
</dbReference>
<reference evidence="11 12" key="1">
    <citation type="submission" date="2015-05" db="EMBL/GenBank/DDBJ databases">
        <title>Photobacterium galathea sp. nov.</title>
        <authorList>
            <person name="Machado H."/>
            <person name="Gram L."/>
        </authorList>
    </citation>
    <scope>NUCLEOTIDE SEQUENCE [LARGE SCALE GENOMIC DNA]</scope>
    <source>
        <strain evidence="11 12">DSM 22954</strain>
    </source>
</reference>
<evidence type="ECO:0000256" key="6">
    <source>
        <dbReference type="ARBA" id="ARBA00022692"/>
    </source>
</evidence>
<dbReference type="InterPro" id="IPR013061">
    <property type="entry name" value="Trp/try_permease_CS"/>
</dbReference>
<feature type="transmembrane region" description="Helical" evidence="10">
    <location>
        <begin position="332"/>
        <end position="354"/>
    </location>
</feature>
<proteinExistence type="inferred from homology"/>
<protein>
    <recommendedName>
        <fullName evidence="10">Aromatic amino acid permease</fullName>
    </recommendedName>
</protein>
<keyword evidence="5 10" id="KW-0997">Cell inner membrane</keyword>
<gene>
    <name evidence="11" type="ORF">ABT57_01065</name>
</gene>
<comment type="subcellular location">
    <subcellularLocation>
        <location evidence="1 10">Cell inner membrane</location>
        <topology evidence="1 10">Multi-pass membrane protein</topology>
    </subcellularLocation>
</comment>
<dbReference type="PROSITE" id="PS00594">
    <property type="entry name" value="AROMATIC_AA_PERMEASE_1"/>
    <property type="match status" value="1"/>
</dbReference>
<dbReference type="GO" id="GO:0003333">
    <property type="term" value="P:amino acid transmembrane transport"/>
    <property type="evidence" value="ECO:0007669"/>
    <property type="project" value="InterPro"/>
</dbReference>
<organism evidence="11 12">
    <name type="scientific">Photobacterium ganghwense</name>
    <dbReference type="NCBI Taxonomy" id="320778"/>
    <lineage>
        <taxon>Bacteria</taxon>
        <taxon>Pseudomonadati</taxon>
        <taxon>Pseudomonadota</taxon>
        <taxon>Gammaproteobacteria</taxon>
        <taxon>Vibrionales</taxon>
        <taxon>Vibrionaceae</taxon>
        <taxon>Photobacterium</taxon>
    </lineage>
</organism>
<dbReference type="PANTHER" id="PTHR46997">
    <property type="entry name" value="LOW AFFINITY TRYPTOPHAN PERMEASE-RELATED"/>
    <property type="match status" value="1"/>
</dbReference>
<feature type="transmembrane region" description="Helical" evidence="10">
    <location>
        <begin position="145"/>
        <end position="166"/>
    </location>
</feature>
<dbReference type="NCBIfam" id="NF011711">
    <property type="entry name" value="PRK15132.1"/>
    <property type="match status" value="1"/>
</dbReference>
<feature type="transmembrane region" description="Helical" evidence="10">
    <location>
        <begin position="375"/>
        <end position="398"/>
    </location>
</feature>
<feature type="transmembrane region" description="Helical" evidence="10">
    <location>
        <begin position="274"/>
        <end position="295"/>
    </location>
</feature>
<dbReference type="EMBL" id="LDOU01000002">
    <property type="protein sequence ID" value="KLV11376.1"/>
    <property type="molecule type" value="Genomic_DNA"/>
</dbReference>
<keyword evidence="3 10" id="KW-0813">Transport</keyword>
<keyword evidence="9 10" id="KW-0472">Membrane</keyword>
<evidence type="ECO:0000256" key="2">
    <source>
        <dbReference type="ARBA" id="ARBA00005452"/>
    </source>
</evidence>
<keyword evidence="7 10" id="KW-0029">Amino-acid transport</keyword>
<dbReference type="InterPro" id="IPR018227">
    <property type="entry name" value="Amino_acid_transport_2"/>
</dbReference>
<evidence type="ECO:0000313" key="11">
    <source>
        <dbReference type="EMBL" id="KLV11376.1"/>
    </source>
</evidence>
<dbReference type="AlphaFoldDB" id="A0A0J1HIE3"/>
<evidence type="ECO:0000256" key="3">
    <source>
        <dbReference type="ARBA" id="ARBA00022448"/>
    </source>
</evidence>
<evidence type="ECO:0000256" key="8">
    <source>
        <dbReference type="ARBA" id="ARBA00022989"/>
    </source>
</evidence>
<feature type="transmembrane region" description="Helical" evidence="10">
    <location>
        <begin position="82"/>
        <end position="101"/>
    </location>
</feature>
<keyword evidence="12" id="KW-1185">Reference proteome</keyword>
<dbReference type="PANTHER" id="PTHR46997:SF2">
    <property type="entry name" value="TYROSINE-SPECIFIC TRANSPORT SYSTEM"/>
    <property type="match status" value="1"/>
</dbReference>
<dbReference type="GO" id="GO:0005886">
    <property type="term" value="C:plasma membrane"/>
    <property type="evidence" value="ECO:0007669"/>
    <property type="project" value="UniProtKB-SubCell"/>
</dbReference>
<dbReference type="RefSeq" id="WP_047883335.1">
    <property type="nucleotide sequence ID" value="NZ_JAHRDW010000072.1"/>
</dbReference>
<dbReference type="GO" id="GO:0015173">
    <property type="term" value="F:aromatic amino acid transmembrane transporter activity"/>
    <property type="evidence" value="ECO:0007669"/>
    <property type="project" value="UniProtKB-UniRule"/>
</dbReference>
<dbReference type="Proteomes" id="UP000035909">
    <property type="component" value="Unassembled WGS sequence"/>
</dbReference>
<feature type="transmembrane region" description="Helical" evidence="10">
    <location>
        <begin position="307"/>
        <end position="326"/>
    </location>
</feature>
<accession>A0A0J1HIE3</accession>
<dbReference type="Pfam" id="PF03222">
    <property type="entry name" value="Trp_Tyr_perm"/>
    <property type="match status" value="1"/>
</dbReference>
<comment type="similarity">
    <text evidence="2 10">Belongs to the amino acid/polyamine transporter 2 family. Mtr/TnaB/TyrP permease subfamily.</text>
</comment>
<keyword evidence="6 10" id="KW-0812">Transmembrane</keyword>